<dbReference type="AlphaFoldDB" id="A0A918E8I6"/>
<proteinExistence type="predicted"/>
<keyword evidence="2" id="KW-1185">Reference proteome</keyword>
<evidence type="ECO:0008006" key="3">
    <source>
        <dbReference type="Google" id="ProtNLM"/>
    </source>
</evidence>
<accession>A0A918E8I6</accession>
<dbReference type="Gene3D" id="3.40.830.10">
    <property type="entry name" value="LigB-like"/>
    <property type="match status" value="1"/>
</dbReference>
<evidence type="ECO:0000313" key="1">
    <source>
        <dbReference type="EMBL" id="GGP11593.1"/>
    </source>
</evidence>
<dbReference type="SUPFAM" id="SSF53213">
    <property type="entry name" value="LigB-like"/>
    <property type="match status" value="1"/>
</dbReference>
<name>A0A918E8I6_9ACTN</name>
<evidence type="ECO:0000313" key="2">
    <source>
        <dbReference type="Proteomes" id="UP000660745"/>
    </source>
</evidence>
<dbReference type="EMBL" id="BMNK01000010">
    <property type="protein sequence ID" value="GGP11593.1"/>
    <property type="molecule type" value="Genomic_DNA"/>
</dbReference>
<dbReference type="Proteomes" id="UP000660745">
    <property type="component" value="Unassembled WGS sequence"/>
</dbReference>
<comment type="caution">
    <text evidence="1">The sequence shown here is derived from an EMBL/GenBank/DDBJ whole genome shotgun (WGS) entry which is preliminary data.</text>
</comment>
<organism evidence="1 2">
    <name type="scientific">Nonomuraea glycinis</name>
    <dbReference type="NCBI Taxonomy" id="2047744"/>
    <lineage>
        <taxon>Bacteria</taxon>
        <taxon>Bacillati</taxon>
        <taxon>Actinomycetota</taxon>
        <taxon>Actinomycetes</taxon>
        <taxon>Streptosporangiales</taxon>
        <taxon>Streptosporangiaceae</taxon>
        <taxon>Nonomuraea</taxon>
    </lineage>
</organism>
<dbReference type="RefSeq" id="WP_189141677.1">
    <property type="nucleotide sequence ID" value="NZ_BMNK01000010.1"/>
</dbReference>
<reference evidence="1" key="2">
    <citation type="submission" date="2020-09" db="EMBL/GenBank/DDBJ databases">
        <authorList>
            <person name="Sun Q."/>
            <person name="Zhou Y."/>
        </authorList>
    </citation>
    <scope>NUCLEOTIDE SEQUENCE</scope>
    <source>
        <strain evidence="1">CGMCC 4.7430</strain>
    </source>
</reference>
<gene>
    <name evidence="1" type="ORF">GCM10012278_55810</name>
</gene>
<sequence length="231" mass="23637">MLVAAAVCPHTPLLVPALAGAAQGELYELRSACHAAVAALRDTRPDLLVVVGGADRTRGYGAQAAGSLHPWGVDVRVGRGEPVLPLSLTVGRWLLESGSYDTDPVAFQAVDSAAGPEDCLALGAKLAGDGRVALLVMADGSACLTPRAPGHHDPAAQPYHDLLVRALAGADGEALADLDPAVADRLWVGGRAALQVLAGAASGTRFTGRVLAEAAPYGVGYFAGLWERRPL</sequence>
<protein>
    <recommendedName>
        <fullName evidence="3">Extradiol ring-cleavage dioxygenase class III enzyme subunit B domain-containing protein</fullName>
    </recommendedName>
</protein>
<reference evidence="1" key="1">
    <citation type="journal article" date="2014" name="Int. J. Syst. Evol. Microbiol.">
        <title>Complete genome sequence of Corynebacterium casei LMG S-19264T (=DSM 44701T), isolated from a smear-ripened cheese.</title>
        <authorList>
            <consortium name="US DOE Joint Genome Institute (JGI-PGF)"/>
            <person name="Walter F."/>
            <person name="Albersmeier A."/>
            <person name="Kalinowski J."/>
            <person name="Ruckert C."/>
        </authorList>
    </citation>
    <scope>NUCLEOTIDE SEQUENCE</scope>
    <source>
        <strain evidence="1">CGMCC 4.7430</strain>
    </source>
</reference>